<feature type="compositionally biased region" description="Basic and acidic residues" evidence="1">
    <location>
        <begin position="280"/>
        <end position="303"/>
    </location>
</feature>
<feature type="region of interest" description="Disordered" evidence="1">
    <location>
        <begin position="207"/>
        <end position="226"/>
    </location>
</feature>
<name>A0A2Z7BGI8_9LAMI</name>
<sequence length="444" mass="50963">MKAMFSSTGVTFRPPNKRKEMKVEYRQLHDIVSKALCAKLGPSMCTLSILLEKVVKVDLGESMALHPLKVLNSRSVLTYMKKNHTVVPTGESRKASGDTTSEKTFTAEGLQSLMNRPKKEAIEKMVKDKGLAKIEDEFMPWAETELVSKLLEWRMLVLYKMYEKELKKKHRALRLLAGLQLMVPESLVTGSSQDDILKITWTEGRIMSNQGTTTPDQEKEKQQPKEAEHMILAIEHRAHEEEQPAPEAEETARIEHQAQEHIEEISRIVENVDGAEADDSVEHEAHDEEEHQEEEHRAQKKECPAQADEQQAHERQAQEEPAQQEEQPDEHQAQAGSSPSSPKVKRVLESLDSKIDMVRDTQTYMKHESDISRRILSKKIDEVVANVNSSLKKLETRLVRQFIEHQLQIASDLDFMKMQLAELVNHFKRQVIPKRVKGKKRRLL</sequence>
<feature type="region of interest" description="Disordered" evidence="1">
    <location>
        <begin position="278"/>
        <end position="344"/>
    </location>
</feature>
<keyword evidence="3" id="KW-1185">Reference proteome</keyword>
<dbReference type="EMBL" id="KV005777">
    <property type="protein sequence ID" value="KZV33482.1"/>
    <property type="molecule type" value="Genomic_DNA"/>
</dbReference>
<reference evidence="2 3" key="1">
    <citation type="journal article" date="2015" name="Proc. Natl. Acad. Sci. U.S.A.">
        <title>The resurrection genome of Boea hygrometrica: A blueprint for survival of dehydration.</title>
        <authorList>
            <person name="Xiao L."/>
            <person name="Yang G."/>
            <person name="Zhang L."/>
            <person name="Yang X."/>
            <person name="Zhao S."/>
            <person name="Ji Z."/>
            <person name="Zhou Q."/>
            <person name="Hu M."/>
            <person name="Wang Y."/>
            <person name="Chen M."/>
            <person name="Xu Y."/>
            <person name="Jin H."/>
            <person name="Xiao X."/>
            <person name="Hu G."/>
            <person name="Bao F."/>
            <person name="Hu Y."/>
            <person name="Wan P."/>
            <person name="Li L."/>
            <person name="Deng X."/>
            <person name="Kuang T."/>
            <person name="Xiang C."/>
            <person name="Zhu J.K."/>
            <person name="Oliver M.J."/>
            <person name="He Y."/>
        </authorList>
    </citation>
    <scope>NUCLEOTIDE SEQUENCE [LARGE SCALE GENOMIC DNA]</scope>
    <source>
        <strain evidence="3">cv. XS01</strain>
    </source>
</reference>
<evidence type="ECO:0000313" key="3">
    <source>
        <dbReference type="Proteomes" id="UP000250235"/>
    </source>
</evidence>
<dbReference type="AlphaFoldDB" id="A0A2Z7BGI8"/>
<accession>A0A2Z7BGI8</accession>
<feature type="compositionally biased region" description="Basic and acidic residues" evidence="1">
    <location>
        <begin position="216"/>
        <end position="226"/>
    </location>
</feature>
<gene>
    <name evidence="2" type="ORF">F511_34577</name>
</gene>
<dbReference type="Proteomes" id="UP000250235">
    <property type="component" value="Unassembled WGS sequence"/>
</dbReference>
<proteinExistence type="predicted"/>
<protein>
    <submittedName>
        <fullName evidence="2">Uncharacterized protein</fullName>
    </submittedName>
</protein>
<evidence type="ECO:0000256" key="1">
    <source>
        <dbReference type="SAM" id="MobiDB-lite"/>
    </source>
</evidence>
<evidence type="ECO:0000313" key="2">
    <source>
        <dbReference type="EMBL" id="KZV33482.1"/>
    </source>
</evidence>
<organism evidence="2 3">
    <name type="scientific">Dorcoceras hygrometricum</name>
    <dbReference type="NCBI Taxonomy" id="472368"/>
    <lineage>
        <taxon>Eukaryota</taxon>
        <taxon>Viridiplantae</taxon>
        <taxon>Streptophyta</taxon>
        <taxon>Embryophyta</taxon>
        <taxon>Tracheophyta</taxon>
        <taxon>Spermatophyta</taxon>
        <taxon>Magnoliopsida</taxon>
        <taxon>eudicotyledons</taxon>
        <taxon>Gunneridae</taxon>
        <taxon>Pentapetalae</taxon>
        <taxon>asterids</taxon>
        <taxon>lamiids</taxon>
        <taxon>Lamiales</taxon>
        <taxon>Gesneriaceae</taxon>
        <taxon>Didymocarpoideae</taxon>
        <taxon>Trichosporeae</taxon>
        <taxon>Loxocarpinae</taxon>
        <taxon>Dorcoceras</taxon>
    </lineage>
</organism>